<dbReference type="RefSeq" id="WP_255390824.1">
    <property type="nucleotide sequence ID" value="NZ_CP101509.1"/>
</dbReference>
<dbReference type="PANTHER" id="PTHR47892:SF1">
    <property type="entry name" value="UNIVERSAL STRESS PROTEIN E"/>
    <property type="match status" value="1"/>
</dbReference>
<accession>A0ABY5GK31</accession>
<name>A0ABY5GK31_9GAMM</name>
<reference evidence="6" key="1">
    <citation type="submission" date="2022-07" db="EMBL/GenBank/DDBJ databases">
        <title>Genome sequencing of Photobacterium atrarenae GJH2-4.</title>
        <authorList>
            <person name="Park S.-J."/>
        </authorList>
    </citation>
    <scope>NUCLEOTIDE SEQUENCE</scope>
    <source>
        <strain evidence="6">GJH2-4</strain>
    </source>
</reference>
<dbReference type="SUPFAM" id="SSF52402">
    <property type="entry name" value="Adenine nucleotide alpha hydrolases-like"/>
    <property type="match status" value="2"/>
</dbReference>
<evidence type="ECO:0000256" key="1">
    <source>
        <dbReference type="ARBA" id="ARBA00004496"/>
    </source>
</evidence>
<dbReference type="Proteomes" id="UP001057998">
    <property type="component" value="Chromosome 2"/>
</dbReference>
<dbReference type="Pfam" id="PF00582">
    <property type="entry name" value="Usp"/>
    <property type="match status" value="2"/>
</dbReference>
<dbReference type="CDD" id="cd00293">
    <property type="entry name" value="USP-like"/>
    <property type="match status" value="1"/>
</dbReference>
<feature type="domain" description="UspA" evidence="5">
    <location>
        <begin position="166"/>
        <end position="302"/>
    </location>
</feature>
<evidence type="ECO:0000259" key="5">
    <source>
        <dbReference type="Pfam" id="PF00582"/>
    </source>
</evidence>
<evidence type="ECO:0000313" key="6">
    <source>
        <dbReference type="EMBL" id="UTV29506.1"/>
    </source>
</evidence>
<dbReference type="EMBL" id="CP101509">
    <property type="protein sequence ID" value="UTV29506.1"/>
    <property type="molecule type" value="Genomic_DNA"/>
</dbReference>
<dbReference type="Gene3D" id="3.40.50.12370">
    <property type="match status" value="1"/>
</dbReference>
<comment type="subcellular location">
    <subcellularLocation>
        <location evidence="1">Cytoplasm</location>
    </subcellularLocation>
</comment>
<evidence type="ECO:0000256" key="2">
    <source>
        <dbReference type="ARBA" id="ARBA00008791"/>
    </source>
</evidence>
<dbReference type="PRINTS" id="PR01438">
    <property type="entry name" value="UNVRSLSTRESS"/>
</dbReference>
<feature type="domain" description="UspA" evidence="5">
    <location>
        <begin position="3"/>
        <end position="144"/>
    </location>
</feature>
<evidence type="ECO:0000313" key="7">
    <source>
        <dbReference type="Proteomes" id="UP001057998"/>
    </source>
</evidence>
<protein>
    <submittedName>
        <fullName evidence="6">Universal stress protein</fullName>
    </submittedName>
</protein>
<evidence type="ECO:0000256" key="3">
    <source>
        <dbReference type="ARBA" id="ARBA00022490"/>
    </source>
</evidence>
<comment type="function">
    <text evidence="4">Required for resistance to DNA-damaging agents.</text>
</comment>
<sequence length="316" mass="36000">MTYRHFLFPLAPKQALDAAFHQALHVANQVQARVTLLTVIEELAELADLSRYSVSTLSLLENATRECQKLLDQHVQQLQSQYPDIDFHTQVVTGVPYVEIIKSASQLQVDMIVIDAHRVHKESACQWGTSTRHLMRESEVPIWALHQQQETPKLDNILVSMDVTHVDNTALNEKLLQYAYEFALINEARLSLCHAWELESEGYLREWSRCSDLEIAVIAQQLRDVREDRLAQLMADYSRNRVPMQMIMLEGSAKTVLPEYINNHDIDLVIMGSLSRTGIAGFVMGNTAEFMLDKIQCSVLTLKPDRFRSPLLGDQG</sequence>
<keyword evidence="7" id="KW-1185">Reference proteome</keyword>
<keyword evidence="3" id="KW-0963">Cytoplasm</keyword>
<dbReference type="PANTHER" id="PTHR47892">
    <property type="entry name" value="UNIVERSAL STRESS PROTEIN E"/>
    <property type="match status" value="1"/>
</dbReference>
<proteinExistence type="inferred from homology"/>
<organism evidence="6 7">
    <name type="scientific">Photobacterium atrarenae</name>
    <dbReference type="NCBI Taxonomy" id="865757"/>
    <lineage>
        <taxon>Bacteria</taxon>
        <taxon>Pseudomonadati</taxon>
        <taxon>Pseudomonadota</taxon>
        <taxon>Gammaproteobacteria</taxon>
        <taxon>Vibrionales</taxon>
        <taxon>Vibrionaceae</taxon>
        <taxon>Photobacterium</taxon>
    </lineage>
</organism>
<dbReference type="InterPro" id="IPR006016">
    <property type="entry name" value="UspA"/>
</dbReference>
<dbReference type="InterPro" id="IPR006015">
    <property type="entry name" value="Universal_stress_UspA"/>
</dbReference>
<comment type="similarity">
    <text evidence="2">Belongs to the universal stress protein A family.</text>
</comment>
<evidence type="ECO:0000256" key="4">
    <source>
        <dbReference type="ARBA" id="ARBA00037131"/>
    </source>
</evidence>
<gene>
    <name evidence="6" type="ORF">NNL38_21040</name>
</gene>